<proteinExistence type="predicted"/>
<dbReference type="OrthoDB" id="1369641at2"/>
<keyword evidence="3" id="KW-1185">Reference proteome</keyword>
<reference evidence="2 3" key="1">
    <citation type="submission" date="2018-10" db="EMBL/GenBank/DDBJ databases">
        <title>Genomic Encyclopedia of Archaeal and Bacterial Type Strains, Phase II (KMG-II): from individual species to whole genera.</title>
        <authorList>
            <person name="Goeker M."/>
        </authorList>
    </citation>
    <scope>NUCLEOTIDE SEQUENCE [LARGE SCALE GENOMIC DNA]</scope>
    <source>
        <strain evidence="2 3">DSM 29537</strain>
    </source>
</reference>
<name>A0A495MI88_9FLAO</name>
<feature type="chain" id="PRO_5019802507" description="LTXXQ motif family protein" evidence="1">
    <location>
        <begin position="21"/>
        <end position="108"/>
    </location>
</feature>
<dbReference type="AlphaFoldDB" id="A0A495MI88"/>
<evidence type="ECO:0008006" key="4">
    <source>
        <dbReference type="Google" id="ProtNLM"/>
    </source>
</evidence>
<dbReference type="Proteomes" id="UP000277579">
    <property type="component" value="Unassembled WGS sequence"/>
</dbReference>
<evidence type="ECO:0000313" key="2">
    <source>
        <dbReference type="EMBL" id="RKS25697.1"/>
    </source>
</evidence>
<gene>
    <name evidence="2" type="ORF">CLV94_0739</name>
</gene>
<comment type="caution">
    <text evidence="2">The sequence shown here is derived from an EMBL/GenBank/DDBJ whole genome shotgun (WGS) entry which is preliminary data.</text>
</comment>
<protein>
    <recommendedName>
        <fullName evidence="4">LTXXQ motif family protein</fullName>
    </recommendedName>
</protein>
<organism evidence="2 3">
    <name type="scientific">Flavobacterium endophyticum</name>
    <dbReference type="NCBI Taxonomy" id="1540163"/>
    <lineage>
        <taxon>Bacteria</taxon>
        <taxon>Pseudomonadati</taxon>
        <taxon>Bacteroidota</taxon>
        <taxon>Flavobacteriia</taxon>
        <taxon>Flavobacteriales</taxon>
        <taxon>Flavobacteriaceae</taxon>
        <taxon>Flavobacterium</taxon>
    </lineage>
</organism>
<accession>A0A495MI88</accession>
<dbReference type="RefSeq" id="WP_121375077.1">
    <property type="nucleotide sequence ID" value="NZ_RBLC01000001.1"/>
</dbReference>
<evidence type="ECO:0000256" key="1">
    <source>
        <dbReference type="SAM" id="SignalP"/>
    </source>
</evidence>
<evidence type="ECO:0000313" key="3">
    <source>
        <dbReference type="Proteomes" id="UP000277579"/>
    </source>
</evidence>
<sequence>MKKIFAILALFLAFSISAVAQEGQKNPDTAAAADLAALNKVVPISKASEREIKEAFYAKHKFLTQTDLTAEQKAQISTETEAKLAELLSPEQLKKLKANRELYKKLVQ</sequence>
<keyword evidence="1" id="KW-0732">Signal</keyword>
<dbReference type="EMBL" id="RBLC01000001">
    <property type="protein sequence ID" value="RKS25697.1"/>
    <property type="molecule type" value="Genomic_DNA"/>
</dbReference>
<feature type="signal peptide" evidence="1">
    <location>
        <begin position="1"/>
        <end position="20"/>
    </location>
</feature>